<accession>A0A314KUL8</accession>
<dbReference type="EMBL" id="MJEQ01000965">
    <property type="protein sequence ID" value="OIT32962.1"/>
    <property type="molecule type" value="Genomic_DNA"/>
</dbReference>
<reference evidence="2" key="1">
    <citation type="submission" date="2016-11" db="EMBL/GenBank/DDBJ databases">
        <title>The genome of Nicotiana attenuata.</title>
        <authorList>
            <person name="Xu S."/>
            <person name="Brockmoeller T."/>
            <person name="Gaquerel E."/>
            <person name="Navarro A."/>
            <person name="Kuhl H."/>
            <person name="Gase K."/>
            <person name="Ling Z."/>
            <person name="Zhou W."/>
            <person name="Kreitzer C."/>
            <person name="Stanke M."/>
            <person name="Tang H."/>
            <person name="Lyons E."/>
            <person name="Pandey P."/>
            <person name="Pandey S.P."/>
            <person name="Timmermann B."/>
            <person name="Baldwin I.T."/>
        </authorList>
    </citation>
    <scope>NUCLEOTIDE SEQUENCE [LARGE SCALE GENOMIC DNA]</scope>
    <source>
        <strain evidence="2">UT</strain>
    </source>
</reference>
<feature type="compositionally biased region" description="Polar residues" evidence="1">
    <location>
        <begin position="114"/>
        <end position="142"/>
    </location>
</feature>
<feature type="compositionally biased region" description="Basic and acidic residues" evidence="1">
    <location>
        <begin position="36"/>
        <end position="48"/>
    </location>
</feature>
<dbReference type="Gramene" id="OIT32962">
    <property type="protein sequence ID" value="OIT32962"/>
    <property type="gene ID" value="A4A49_26784"/>
</dbReference>
<dbReference type="Proteomes" id="UP000187609">
    <property type="component" value="Unassembled WGS sequence"/>
</dbReference>
<feature type="region of interest" description="Disordered" evidence="1">
    <location>
        <begin position="109"/>
        <end position="142"/>
    </location>
</feature>
<sequence>MATSASNSVTNSPISSAAHSPPPPQHQEVASPTVPEESKEKVVKDPLDDIESRQIEKFKRYEVESSRYLMSKYFSDKTIFGGNIFDVKMTINGEQIKVSRFPGYQSYADPANFNDDSSSDAISTVETTPQSANGLQPSKTGY</sequence>
<evidence type="ECO:0000313" key="2">
    <source>
        <dbReference type="EMBL" id="OIT32962.1"/>
    </source>
</evidence>
<dbReference type="OrthoDB" id="1669448at2759"/>
<evidence type="ECO:0000313" key="3">
    <source>
        <dbReference type="Proteomes" id="UP000187609"/>
    </source>
</evidence>
<feature type="compositionally biased region" description="Polar residues" evidence="1">
    <location>
        <begin position="1"/>
        <end position="11"/>
    </location>
</feature>
<proteinExistence type="predicted"/>
<organism evidence="2 3">
    <name type="scientific">Nicotiana attenuata</name>
    <name type="common">Coyote tobacco</name>
    <dbReference type="NCBI Taxonomy" id="49451"/>
    <lineage>
        <taxon>Eukaryota</taxon>
        <taxon>Viridiplantae</taxon>
        <taxon>Streptophyta</taxon>
        <taxon>Embryophyta</taxon>
        <taxon>Tracheophyta</taxon>
        <taxon>Spermatophyta</taxon>
        <taxon>Magnoliopsida</taxon>
        <taxon>eudicotyledons</taxon>
        <taxon>Gunneridae</taxon>
        <taxon>Pentapetalae</taxon>
        <taxon>asterids</taxon>
        <taxon>lamiids</taxon>
        <taxon>Solanales</taxon>
        <taxon>Solanaceae</taxon>
        <taxon>Nicotianoideae</taxon>
        <taxon>Nicotianeae</taxon>
        <taxon>Nicotiana</taxon>
    </lineage>
</organism>
<dbReference type="KEGG" id="nau:109206614"/>
<dbReference type="PANTHER" id="PTHR36078:SF2">
    <property type="entry name" value="OS09G0473966 PROTEIN"/>
    <property type="match status" value="1"/>
</dbReference>
<keyword evidence="3" id="KW-1185">Reference proteome</keyword>
<feature type="region of interest" description="Disordered" evidence="1">
    <location>
        <begin position="1"/>
        <end position="48"/>
    </location>
</feature>
<evidence type="ECO:0000256" key="1">
    <source>
        <dbReference type="SAM" id="MobiDB-lite"/>
    </source>
</evidence>
<name>A0A314KUL8_NICAT</name>
<dbReference type="AlphaFoldDB" id="A0A314KUL8"/>
<gene>
    <name evidence="2" type="ORF">A4A49_26784</name>
</gene>
<dbReference type="PANTHER" id="PTHR36078">
    <property type="entry name" value="BNACNNG21220D PROTEIN"/>
    <property type="match status" value="1"/>
</dbReference>
<comment type="caution">
    <text evidence="2">The sequence shown here is derived from an EMBL/GenBank/DDBJ whole genome shotgun (WGS) entry which is preliminary data.</text>
</comment>
<protein>
    <submittedName>
        <fullName evidence="2">Uncharacterized protein</fullName>
    </submittedName>
</protein>